<evidence type="ECO:0000313" key="3">
    <source>
        <dbReference type="EMBL" id="CAJ0603676.1"/>
    </source>
</evidence>
<keyword evidence="1" id="KW-1133">Transmembrane helix</keyword>
<comment type="caution">
    <text evidence="3">The sequence shown here is derived from an EMBL/GenBank/DDBJ whole genome shotgun (WGS) entry which is preliminary data.</text>
</comment>
<organism evidence="3 4">
    <name type="scientific">Cylicocyclus nassatus</name>
    <name type="common">Nematode worm</name>
    <dbReference type="NCBI Taxonomy" id="53992"/>
    <lineage>
        <taxon>Eukaryota</taxon>
        <taxon>Metazoa</taxon>
        <taxon>Ecdysozoa</taxon>
        <taxon>Nematoda</taxon>
        <taxon>Chromadorea</taxon>
        <taxon>Rhabditida</taxon>
        <taxon>Rhabditina</taxon>
        <taxon>Rhabditomorpha</taxon>
        <taxon>Strongyloidea</taxon>
        <taxon>Strongylidae</taxon>
        <taxon>Cylicocyclus</taxon>
    </lineage>
</organism>
<dbReference type="AlphaFoldDB" id="A0AA36H3Y0"/>
<feature type="transmembrane region" description="Helical" evidence="1">
    <location>
        <begin position="45"/>
        <end position="64"/>
    </location>
</feature>
<gene>
    <name evidence="3" type="ORF">CYNAS_LOCUS15659</name>
</gene>
<sequence>MQAWTYFFLLSAFAVLVPSSCSVKKEEWRSGLELLTTELMRYSDYWVLLAVLVVMMLRPAYIYADKNAFDYAVALRANRNCFFSPLGCVFIAGRLDHSPALLYRSRI</sequence>
<proteinExistence type="predicted"/>
<reference evidence="3" key="1">
    <citation type="submission" date="2023-07" db="EMBL/GenBank/DDBJ databases">
        <authorList>
            <consortium name="CYATHOMIX"/>
        </authorList>
    </citation>
    <scope>NUCLEOTIDE SEQUENCE</scope>
    <source>
        <strain evidence="3">N/A</strain>
    </source>
</reference>
<feature type="chain" id="PRO_5041233024" evidence="2">
    <location>
        <begin position="23"/>
        <end position="107"/>
    </location>
</feature>
<name>A0AA36H3Y0_CYLNA</name>
<keyword evidence="1" id="KW-0472">Membrane</keyword>
<keyword evidence="2" id="KW-0732">Signal</keyword>
<protein>
    <submittedName>
        <fullName evidence="3">Uncharacterized protein</fullName>
    </submittedName>
</protein>
<keyword evidence="1" id="KW-0812">Transmembrane</keyword>
<evidence type="ECO:0000313" key="4">
    <source>
        <dbReference type="Proteomes" id="UP001176961"/>
    </source>
</evidence>
<evidence type="ECO:0000256" key="1">
    <source>
        <dbReference type="SAM" id="Phobius"/>
    </source>
</evidence>
<feature type="signal peptide" evidence="2">
    <location>
        <begin position="1"/>
        <end position="22"/>
    </location>
</feature>
<keyword evidence="4" id="KW-1185">Reference proteome</keyword>
<evidence type="ECO:0000256" key="2">
    <source>
        <dbReference type="SAM" id="SignalP"/>
    </source>
</evidence>
<dbReference type="Proteomes" id="UP001176961">
    <property type="component" value="Unassembled WGS sequence"/>
</dbReference>
<dbReference type="EMBL" id="CATQJL010000305">
    <property type="protein sequence ID" value="CAJ0603676.1"/>
    <property type="molecule type" value="Genomic_DNA"/>
</dbReference>
<accession>A0AA36H3Y0</accession>